<dbReference type="AlphaFoldDB" id="A0A5J9WLS5"/>
<feature type="binding site" evidence="1">
    <location>
        <position position="173"/>
    </location>
    <ligand>
        <name>ATP</name>
        <dbReference type="ChEBI" id="CHEBI:30616"/>
    </ligand>
</feature>
<name>A0A5J9WLS5_9POAL</name>
<feature type="transmembrane region" description="Helical" evidence="3">
    <location>
        <begin position="71"/>
        <end position="95"/>
    </location>
</feature>
<accession>A0A5J9WLS5</accession>
<evidence type="ECO:0000256" key="3">
    <source>
        <dbReference type="SAM" id="Phobius"/>
    </source>
</evidence>
<organism evidence="4 5">
    <name type="scientific">Eragrostis curvula</name>
    <name type="common">weeping love grass</name>
    <dbReference type="NCBI Taxonomy" id="38414"/>
    <lineage>
        <taxon>Eukaryota</taxon>
        <taxon>Viridiplantae</taxon>
        <taxon>Streptophyta</taxon>
        <taxon>Embryophyta</taxon>
        <taxon>Tracheophyta</taxon>
        <taxon>Spermatophyta</taxon>
        <taxon>Magnoliopsida</taxon>
        <taxon>Liliopsida</taxon>
        <taxon>Poales</taxon>
        <taxon>Poaceae</taxon>
        <taxon>PACMAD clade</taxon>
        <taxon>Chloridoideae</taxon>
        <taxon>Eragrostideae</taxon>
        <taxon>Eragrostidinae</taxon>
        <taxon>Eragrostis</taxon>
    </lineage>
</organism>
<dbReference type="Proteomes" id="UP000324897">
    <property type="component" value="Chromosome 6"/>
</dbReference>
<keyword evidence="1" id="KW-0067">ATP-binding</keyword>
<keyword evidence="3" id="KW-0472">Membrane</keyword>
<evidence type="ECO:0000256" key="2">
    <source>
        <dbReference type="SAM" id="MobiDB-lite"/>
    </source>
</evidence>
<evidence type="ECO:0000256" key="1">
    <source>
        <dbReference type="PROSITE-ProRule" id="PRU10141"/>
    </source>
</evidence>
<proteinExistence type="predicted"/>
<dbReference type="PROSITE" id="PS00107">
    <property type="entry name" value="PROTEIN_KINASE_ATP"/>
    <property type="match status" value="1"/>
</dbReference>
<feature type="non-terminal residue" evidence="4">
    <location>
        <position position="1"/>
    </location>
</feature>
<reference evidence="4 5" key="1">
    <citation type="journal article" date="2019" name="Sci. Rep.">
        <title>A high-quality genome of Eragrostis curvula grass provides insights into Poaceae evolution and supports new strategies to enhance forage quality.</title>
        <authorList>
            <person name="Carballo J."/>
            <person name="Santos B.A.C.M."/>
            <person name="Zappacosta D."/>
            <person name="Garbus I."/>
            <person name="Selva J.P."/>
            <person name="Gallo C.A."/>
            <person name="Diaz A."/>
            <person name="Albertini E."/>
            <person name="Caccamo M."/>
            <person name="Echenique V."/>
        </authorList>
    </citation>
    <scope>NUCLEOTIDE SEQUENCE [LARGE SCALE GENOMIC DNA]</scope>
    <source>
        <strain evidence="5">cv. Victoria</strain>
        <tissue evidence="4">Leaf</tissue>
    </source>
</reference>
<feature type="region of interest" description="Disordered" evidence="2">
    <location>
        <begin position="127"/>
        <end position="150"/>
    </location>
</feature>
<keyword evidence="3" id="KW-1133">Transmembrane helix</keyword>
<dbReference type="GO" id="GO:0005524">
    <property type="term" value="F:ATP binding"/>
    <property type="evidence" value="ECO:0007669"/>
    <property type="project" value="UniProtKB-UniRule"/>
</dbReference>
<sequence length="199" mass="21875">MSLHVGWWLDGMCADTGGSQCFDNATCHDMATPRGHRRVCKDGVPGPGDGRRRMLPRLPLASSPKHDKLPALIPGVTAASVVFLLTMGLSAWFLVRRRKQQNFMVIATKTVKKTRGREAHYSSAVNPWTTTSGRARPGLGNSGPPPNRRLGRGGFGSLYNGFLTDTIRHVALKCVSETLRHGWKDFFFFDGQRGKSVPT</sequence>
<keyword evidence="3" id="KW-0812">Transmembrane</keyword>
<gene>
    <name evidence="4" type="ORF">EJB05_00443</name>
</gene>
<evidence type="ECO:0000313" key="4">
    <source>
        <dbReference type="EMBL" id="TVU49149.1"/>
    </source>
</evidence>
<dbReference type="Gramene" id="TVU49149">
    <property type="protein sequence ID" value="TVU49149"/>
    <property type="gene ID" value="EJB05_00443"/>
</dbReference>
<keyword evidence="1" id="KW-0547">Nucleotide-binding</keyword>
<dbReference type="InterPro" id="IPR017441">
    <property type="entry name" value="Protein_kinase_ATP_BS"/>
</dbReference>
<evidence type="ECO:0008006" key="6">
    <source>
        <dbReference type="Google" id="ProtNLM"/>
    </source>
</evidence>
<protein>
    <recommendedName>
        <fullName evidence="6">Protein kinase domain-containing protein</fullName>
    </recommendedName>
</protein>
<evidence type="ECO:0000313" key="5">
    <source>
        <dbReference type="Proteomes" id="UP000324897"/>
    </source>
</evidence>
<keyword evidence="5" id="KW-1185">Reference proteome</keyword>
<comment type="caution">
    <text evidence="4">The sequence shown here is derived from an EMBL/GenBank/DDBJ whole genome shotgun (WGS) entry which is preliminary data.</text>
</comment>
<dbReference type="EMBL" id="RWGY01000002">
    <property type="protein sequence ID" value="TVU49149.1"/>
    <property type="molecule type" value="Genomic_DNA"/>
</dbReference>